<evidence type="ECO:0000313" key="2">
    <source>
        <dbReference type="EMBL" id="ADH86680.1"/>
    </source>
</evidence>
<dbReference type="AlphaFoldDB" id="D6Z555"/>
<keyword evidence="1" id="KW-0472">Membrane</keyword>
<proteinExistence type="predicted"/>
<keyword evidence="1" id="KW-0812">Transmembrane</keyword>
<keyword evidence="1" id="KW-1133">Transmembrane helix</keyword>
<organism evidence="2 3">
    <name type="scientific">Desulfurivibrio alkaliphilus (strain DSM 19089 / UNIQEM U267 / AHT2)</name>
    <dbReference type="NCBI Taxonomy" id="589865"/>
    <lineage>
        <taxon>Bacteria</taxon>
        <taxon>Pseudomonadati</taxon>
        <taxon>Thermodesulfobacteriota</taxon>
        <taxon>Desulfobulbia</taxon>
        <taxon>Desulfobulbales</taxon>
        <taxon>Desulfobulbaceae</taxon>
        <taxon>Desulfurivibrio</taxon>
    </lineage>
</organism>
<accession>D6Z555</accession>
<dbReference type="InParanoid" id="D6Z555"/>
<reference evidence="3" key="1">
    <citation type="submission" date="2010-02" db="EMBL/GenBank/DDBJ databases">
        <title>Complete sequence of Desulfurivibrio alkaliphilus AHT2.</title>
        <authorList>
            <consortium name="US DOE Joint Genome Institute"/>
            <person name="Pitluck S."/>
            <person name="Chertkov O."/>
            <person name="Detter J.C."/>
            <person name="Han C."/>
            <person name="Tapia R."/>
            <person name="Larimer F."/>
            <person name="Land M."/>
            <person name="Hauser L."/>
            <person name="Kyrpides N."/>
            <person name="Mikhailova N."/>
            <person name="Sorokin D.Y."/>
            <person name="Muyzer G."/>
            <person name="Woyke T."/>
        </authorList>
    </citation>
    <scope>NUCLEOTIDE SEQUENCE [LARGE SCALE GENOMIC DNA]</scope>
    <source>
        <strain evidence="3">DSM 19089 / UNIQEM U267 / AHT2</strain>
    </source>
</reference>
<dbReference type="HOGENOM" id="CLU_3342888_0_0_7"/>
<dbReference type="KEGG" id="dak:DaAHT2_2002"/>
<dbReference type="EMBL" id="CP001940">
    <property type="protein sequence ID" value="ADH86680.1"/>
    <property type="molecule type" value="Genomic_DNA"/>
</dbReference>
<feature type="transmembrane region" description="Helical" evidence="1">
    <location>
        <begin position="17"/>
        <end position="36"/>
    </location>
</feature>
<sequence length="37" mass="4147">MAGSEHHHEPEDPTVCFKAGIFFICVTVVLAILAWYN</sequence>
<evidence type="ECO:0000256" key="1">
    <source>
        <dbReference type="SAM" id="Phobius"/>
    </source>
</evidence>
<keyword evidence="3" id="KW-1185">Reference proteome</keyword>
<evidence type="ECO:0000313" key="3">
    <source>
        <dbReference type="Proteomes" id="UP000001508"/>
    </source>
</evidence>
<dbReference type="Proteomes" id="UP000001508">
    <property type="component" value="Chromosome"/>
</dbReference>
<name>D6Z555_DESAT</name>
<protein>
    <submittedName>
        <fullName evidence="2">Uncharacterized protein</fullName>
    </submittedName>
</protein>
<gene>
    <name evidence="2" type="ordered locus">DaAHT2_2002</name>
</gene>
<dbReference type="STRING" id="589865.DaAHT2_2002"/>